<feature type="region of interest" description="Disordered" evidence="1">
    <location>
        <begin position="1"/>
        <end position="29"/>
    </location>
</feature>
<sequence>MKRTKTRPSSVARRASSMPTRSGPRQARASFSHAAPHLEYYQLIVDHLHEGVVVQTREGLVIACNPSAQRILRQAKSLIGRNIYSVMTPFYREDGSTMAEPERPINRVLETGIAILNERVGLKLMNGEVVWINESIVPVVREGRKTPDTIVVSFTDIGPVREAQRRLQHLATRDSLTGLYNRAYLVDQMRELFPPSVPAPTGETPSDDSTTALLFIDLDGFKKVNDSAGHETGDALLREVALRLTRSAREHDVIARVGGDEFVIVLRGFSNAHQVAAFCRRIIRVISEPFNVDDGQFFLGASIGICLYPRDGNDGVTLMRNADSAMFQAKIEGRNTYRFFTSELTTRLERRICLEQGLRNAIKNASLRLVYQPIVSSADGRIVAVEALLRWTDRELGDISPVEFVPIAEEASLIGAIGQWVLLKACESVAQWRQTLSPNLAVSVNLSPRQVNDALVTYVQQCLDVTGLDGSALELEITEGALLAGSKDVLTTLTRLTEMGVSIAIDDFGTGYSSLSYLKRFPVKSLKVDRSFVFELPDDRDSAELTRAIIVMARSLGLGVTAEGVETVAQADFLRSLQCARLQGYLFGKPLSEDDMTRALIEAEGTPVD</sequence>
<dbReference type="AlphaFoldDB" id="A0A494XIY5"/>
<evidence type="ECO:0000259" key="3">
    <source>
        <dbReference type="PROSITE" id="PS50887"/>
    </source>
</evidence>
<feature type="domain" description="GGDEF" evidence="3">
    <location>
        <begin position="209"/>
        <end position="342"/>
    </location>
</feature>
<dbReference type="Gene3D" id="3.30.450.20">
    <property type="entry name" value="PAS domain"/>
    <property type="match status" value="1"/>
</dbReference>
<dbReference type="Pfam" id="PF00563">
    <property type="entry name" value="EAL"/>
    <property type="match status" value="1"/>
</dbReference>
<dbReference type="InterPro" id="IPR029787">
    <property type="entry name" value="Nucleotide_cyclase"/>
</dbReference>
<dbReference type="RefSeq" id="WP_121088757.1">
    <property type="nucleotide sequence ID" value="NZ_RBZU01000010.1"/>
</dbReference>
<dbReference type="SMART" id="SM00091">
    <property type="entry name" value="PAS"/>
    <property type="match status" value="1"/>
</dbReference>
<dbReference type="InterPro" id="IPR000014">
    <property type="entry name" value="PAS"/>
</dbReference>
<dbReference type="SUPFAM" id="SSF55073">
    <property type="entry name" value="Nucleotide cyclase"/>
    <property type="match status" value="1"/>
</dbReference>
<dbReference type="InterPro" id="IPR035919">
    <property type="entry name" value="EAL_sf"/>
</dbReference>
<dbReference type="PANTHER" id="PTHR44757:SF2">
    <property type="entry name" value="BIOFILM ARCHITECTURE MAINTENANCE PROTEIN MBAA"/>
    <property type="match status" value="1"/>
</dbReference>
<dbReference type="NCBIfam" id="TIGR00229">
    <property type="entry name" value="sensory_box"/>
    <property type="match status" value="1"/>
</dbReference>
<dbReference type="InterPro" id="IPR043128">
    <property type="entry name" value="Rev_trsase/Diguanyl_cyclase"/>
</dbReference>
<evidence type="ECO:0000313" key="5">
    <source>
        <dbReference type="Proteomes" id="UP000270342"/>
    </source>
</evidence>
<dbReference type="Proteomes" id="UP000270342">
    <property type="component" value="Unassembled WGS sequence"/>
</dbReference>
<dbReference type="InterPro" id="IPR035965">
    <property type="entry name" value="PAS-like_dom_sf"/>
</dbReference>
<feature type="domain" description="EAL" evidence="2">
    <location>
        <begin position="351"/>
        <end position="604"/>
    </location>
</feature>
<dbReference type="OrthoDB" id="9813903at2"/>
<evidence type="ECO:0000256" key="1">
    <source>
        <dbReference type="SAM" id="MobiDB-lite"/>
    </source>
</evidence>
<evidence type="ECO:0000259" key="2">
    <source>
        <dbReference type="PROSITE" id="PS50883"/>
    </source>
</evidence>
<dbReference type="CDD" id="cd01949">
    <property type="entry name" value="GGDEF"/>
    <property type="match status" value="1"/>
</dbReference>
<proteinExistence type="predicted"/>
<name>A0A494XIY5_9BURK</name>
<dbReference type="PROSITE" id="PS50887">
    <property type="entry name" value="GGDEF"/>
    <property type="match status" value="1"/>
</dbReference>
<dbReference type="SMART" id="SM00267">
    <property type="entry name" value="GGDEF"/>
    <property type="match status" value="1"/>
</dbReference>
<dbReference type="Gene3D" id="3.20.20.450">
    <property type="entry name" value="EAL domain"/>
    <property type="match status" value="1"/>
</dbReference>
<gene>
    <name evidence="4" type="ORF">D7S86_20560</name>
</gene>
<dbReference type="PANTHER" id="PTHR44757">
    <property type="entry name" value="DIGUANYLATE CYCLASE DGCP"/>
    <property type="match status" value="1"/>
</dbReference>
<dbReference type="InterPro" id="IPR001633">
    <property type="entry name" value="EAL_dom"/>
</dbReference>
<protein>
    <submittedName>
        <fullName evidence="4">EAL domain-containing protein</fullName>
    </submittedName>
</protein>
<comment type="caution">
    <text evidence="4">The sequence shown here is derived from an EMBL/GenBank/DDBJ whole genome shotgun (WGS) entry which is preliminary data.</text>
</comment>
<dbReference type="InterPro" id="IPR000160">
    <property type="entry name" value="GGDEF_dom"/>
</dbReference>
<dbReference type="SMART" id="SM00052">
    <property type="entry name" value="EAL"/>
    <property type="match status" value="1"/>
</dbReference>
<dbReference type="InterPro" id="IPR013656">
    <property type="entry name" value="PAS_4"/>
</dbReference>
<dbReference type="InterPro" id="IPR052155">
    <property type="entry name" value="Biofilm_reg_signaling"/>
</dbReference>
<reference evidence="4 5" key="1">
    <citation type="submission" date="2018-10" db="EMBL/GenBank/DDBJ databases">
        <title>Robbsia sp. DHC34, isolated from soil.</title>
        <authorList>
            <person name="Gao Z.-H."/>
            <person name="Qiu L.-H."/>
        </authorList>
    </citation>
    <scope>NUCLEOTIDE SEQUENCE [LARGE SCALE GENOMIC DNA]</scope>
    <source>
        <strain evidence="4 5">DHC34</strain>
    </source>
</reference>
<dbReference type="EMBL" id="RBZU01000010">
    <property type="protein sequence ID" value="RKP49681.1"/>
    <property type="molecule type" value="Genomic_DNA"/>
</dbReference>
<dbReference type="NCBIfam" id="TIGR00254">
    <property type="entry name" value="GGDEF"/>
    <property type="match status" value="1"/>
</dbReference>
<keyword evidence="5" id="KW-1185">Reference proteome</keyword>
<dbReference type="SUPFAM" id="SSF55785">
    <property type="entry name" value="PYP-like sensor domain (PAS domain)"/>
    <property type="match status" value="1"/>
</dbReference>
<organism evidence="4 5">
    <name type="scientific">Pararobbsia silviterrae</name>
    <dbReference type="NCBI Taxonomy" id="1792498"/>
    <lineage>
        <taxon>Bacteria</taxon>
        <taxon>Pseudomonadati</taxon>
        <taxon>Pseudomonadota</taxon>
        <taxon>Betaproteobacteria</taxon>
        <taxon>Burkholderiales</taxon>
        <taxon>Burkholderiaceae</taxon>
        <taxon>Pararobbsia</taxon>
    </lineage>
</organism>
<dbReference type="Pfam" id="PF08448">
    <property type="entry name" value="PAS_4"/>
    <property type="match status" value="1"/>
</dbReference>
<dbReference type="PROSITE" id="PS50883">
    <property type="entry name" value="EAL"/>
    <property type="match status" value="1"/>
</dbReference>
<dbReference type="CDD" id="cd01948">
    <property type="entry name" value="EAL"/>
    <property type="match status" value="1"/>
</dbReference>
<dbReference type="Pfam" id="PF00990">
    <property type="entry name" value="GGDEF"/>
    <property type="match status" value="1"/>
</dbReference>
<dbReference type="Gene3D" id="3.30.70.270">
    <property type="match status" value="1"/>
</dbReference>
<dbReference type="CDD" id="cd00130">
    <property type="entry name" value="PAS"/>
    <property type="match status" value="1"/>
</dbReference>
<evidence type="ECO:0000313" key="4">
    <source>
        <dbReference type="EMBL" id="RKP49681.1"/>
    </source>
</evidence>
<accession>A0A494XIY5</accession>
<dbReference type="SUPFAM" id="SSF141868">
    <property type="entry name" value="EAL domain-like"/>
    <property type="match status" value="1"/>
</dbReference>